<feature type="region of interest" description="Disordered" evidence="1">
    <location>
        <begin position="139"/>
        <end position="165"/>
    </location>
</feature>
<comment type="caution">
    <text evidence="2">The sequence shown here is derived from an EMBL/GenBank/DDBJ whole genome shotgun (WGS) entry which is preliminary data.</text>
</comment>
<dbReference type="AlphaFoldDB" id="A0AAW1ST96"/>
<feature type="compositionally biased region" description="Polar residues" evidence="1">
    <location>
        <begin position="407"/>
        <end position="416"/>
    </location>
</feature>
<feature type="compositionally biased region" description="Low complexity" evidence="1">
    <location>
        <begin position="358"/>
        <end position="368"/>
    </location>
</feature>
<keyword evidence="3" id="KW-1185">Reference proteome</keyword>
<evidence type="ECO:0000313" key="3">
    <source>
        <dbReference type="Proteomes" id="UP001485043"/>
    </source>
</evidence>
<feature type="region of interest" description="Disordered" evidence="1">
    <location>
        <begin position="288"/>
        <end position="345"/>
    </location>
</feature>
<reference evidence="2 3" key="1">
    <citation type="journal article" date="2024" name="Nat. Commun.">
        <title>Phylogenomics reveals the evolutionary origins of lichenization in chlorophyte algae.</title>
        <authorList>
            <person name="Puginier C."/>
            <person name="Libourel C."/>
            <person name="Otte J."/>
            <person name="Skaloud P."/>
            <person name="Haon M."/>
            <person name="Grisel S."/>
            <person name="Petersen M."/>
            <person name="Berrin J.G."/>
            <person name="Delaux P.M."/>
            <person name="Dal Grande F."/>
            <person name="Keller J."/>
        </authorList>
    </citation>
    <scope>NUCLEOTIDE SEQUENCE [LARGE SCALE GENOMIC DNA]</scope>
    <source>
        <strain evidence="2 3">SAG 2523</strain>
    </source>
</reference>
<sequence>MGDMKLDISRQKQYGVALKLTPELKQALLAAQQNGQAMSMTFGRDSAPNVIQMGGTSFSFTRAEEGLDARIIHQGHANNHDAAEIAMIQQKLSIQRDLSKDVSERIRANREEAENARKGRTLQKLIDAPAATAGVKQGLPYIAPAGGKGRGKPKPGKGPRPQAASSLTIKAAEIQGLRLCLMMIILERARKTAAVINMVQQIGNLVPKLRHPQKEEIKAALESVGENRSPGFWYVTDRLKEEAEAFRTAFEAGAALTQWERGPQQHGIASAIARTAQQLSLTGTLAKPLLMEADQKPKKKHKKRRREASQAMDAGPPGSPQAHASAAPDDPDDSSRSKRMHQSDPTTAALDLAAPLTSHMEQPLSCPTPSLPPLQDDRAPCDDFVGANGQVPPLENGNGQLHDETGSEASEQQQPLSPEPELDKYDHEQPIDPGPVSSRDQYLERTQYYYDKFEVYHMLDLRIRSFSEELQSLHQAASQHGEDLQQWAKVAKKLERQELPKVKRWDHILKIMHEELRIEAEQLQYFLRTFSRGDAMAQRLSACLA</sequence>
<protein>
    <submittedName>
        <fullName evidence="2">Uncharacterized protein</fullName>
    </submittedName>
</protein>
<proteinExistence type="predicted"/>
<evidence type="ECO:0000313" key="2">
    <source>
        <dbReference type="EMBL" id="KAK9854777.1"/>
    </source>
</evidence>
<gene>
    <name evidence="2" type="ORF">WJX84_010661</name>
</gene>
<feature type="compositionally biased region" description="Basic and acidic residues" evidence="1">
    <location>
        <begin position="421"/>
        <end position="430"/>
    </location>
</feature>
<name>A0AAW1ST96_9CHLO</name>
<dbReference type="PANTHER" id="PTHR38372:SF2">
    <property type="entry name" value="DENTIN SIALOPHOSPHOPROTEIN-LIKE PROTEIN"/>
    <property type="match status" value="1"/>
</dbReference>
<evidence type="ECO:0000256" key="1">
    <source>
        <dbReference type="SAM" id="MobiDB-lite"/>
    </source>
</evidence>
<organism evidence="2 3">
    <name type="scientific">Apatococcus fuscideae</name>
    <dbReference type="NCBI Taxonomy" id="2026836"/>
    <lineage>
        <taxon>Eukaryota</taxon>
        <taxon>Viridiplantae</taxon>
        <taxon>Chlorophyta</taxon>
        <taxon>core chlorophytes</taxon>
        <taxon>Trebouxiophyceae</taxon>
        <taxon>Chlorellales</taxon>
        <taxon>Chlorellaceae</taxon>
        <taxon>Apatococcus</taxon>
    </lineage>
</organism>
<dbReference type="EMBL" id="JALJOV010001090">
    <property type="protein sequence ID" value="KAK9854777.1"/>
    <property type="molecule type" value="Genomic_DNA"/>
</dbReference>
<feature type="region of interest" description="Disordered" evidence="1">
    <location>
        <begin position="358"/>
        <end position="440"/>
    </location>
</feature>
<dbReference type="Proteomes" id="UP001485043">
    <property type="component" value="Unassembled WGS sequence"/>
</dbReference>
<feature type="compositionally biased region" description="Basic residues" evidence="1">
    <location>
        <begin position="297"/>
        <end position="306"/>
    </location>
</feature>
<accession>A0AAW1ST96</accession>
<dbReference type="PANTHER" id="PTHR38372">
    <property type="entry name" value="DENTIN SIALOPHOSPHOPROTEIN-LIKE PROTEIN"/>
    <property type="match status" value="1"/>
</dbReference>